<feature type="compositionally biased region" description="Basic and acidic residues" evidence="1">
    <location>
        <begin position="153"/>
        <end position="162"/>
    </location>
</feature>
<dbReference type="Proteomes" id="UP000494106">
    <property type="component" value="Unassembled WGS sequence"/>
</dbReference>
<evidence type="ECO:0000313" key="5">
    <source>
        <dbReference type="Proteomes" id="UP000494256"/>
    </source>
</evidence>
<dbReference type="EMBL" id="CADEBD010000226">
    <property type="protein sequence ID" value="CAB3225539.1"/>
    <property type="molecule type" value="Genomic_DNA"/>
</dbReference>
<comment type="caution">
    <text evidence="3">The sequence shown here is derived from an EMBL/GenBank/DDBJ whole genome shotgun (WGS) entry which is preliminary data.</text>
</comment>
<keyword evidence="4" id="KW-1185">Reference proteome</keyword>
<gene>
    <name evidence="2" type="ORF">APLA_LOCUS2286</name>
    <name evidence="3" type="ORF">APLA_LOCUS8973</name>
</gene>
<proteinExistence type="predicted"/>
<dbReference type="Proteomes" id="UP000494256">
    <property type="component" value="Unassembled WGS sequence"/>
</dbReference>
<organism evidence="3 4">
    <name type="scientific">Arctia plantaginis</name>
    <name type="common">Wood tiger moth</name>
    <name type="synonym">Phalaena plantaginis</name>
    <dbReference type="NCBI Taxonomy" id="874455"/>
    <lineage>
        <taxon>Eukaryota</taxon>
        <taxon>Metazoa</taxon>
        <taxon>Ecdysozoa</taxon>
        <taxon>Arthropoda</taxon>
        <taxon>Hexapoda</taxon>
        <taxon>Insecta</taxon>
        <taxon>Pterygota</taxon>
        <taxon>Neoptera</taxon>
        <taxon>Endopterygota</taxon>
        <taxon>Lepidoptera</taxon>
        <taxon>Glossata</taxon>
        <taxon>Ditrysia</taxon>
        <taxon>Noctuoidea</taxon>
        <taxon>Erebidae</taxon>
        <taxon>Arctiinae</taxon>
        <taxon>Arctia</taxon>
    </lineage>
</organism>
<dbReference type="AlphaFoldDB" id="A0A8S1ACI7"/>
<evidence type="ECO:0000313" key="3">
    <source>
        <dbReference type="EMBL" id="CAB3242236.1"/>
    </source>
</evidence>
<reference evidence="4 5" key="1">
    <citation type="submission" date="2020-04" db="EMBL/GenBank/DDBJ databases">
        <authorList>
            <person name="Wallbank WR R."/>
            <person name="Pardo Diaz C."/>
            <person name="Kozak K."/>
            <person name="Martin S."/>
            <person name="Jiggins C."/>
            <person name="Moest M."/>
            <person name="Warren A I."/>
            <person name="Byers J.R.P. K."/>
            <person name="Montejo-Kovacevich G."/>
            <person name="Yen C E."/>
        </authorList>
    </citation>
    <scope>NUCLEOTIDE SEQUENCE [LARGE SCALE GENOMIC DNA]</scope>
</reference>
<name>A0A8S1ACI7_ARCPL</name>
<protein>
    <submittedName>
        <fullName evidence="3">Uncharacterized protein</fullName>
    </submittedName>
</protein>
<feature type="region of interest" description="Disordered" evidence="1">
    <location>
        <begin position="143"/>
        <end position="169"/>
    </location>
</feature>
<dbReference type="OrthoDB" id="7201605at2759"/>
<accession>A0A8S1ACI7</accession>
<evidence type="ECO:0000313" key="2">
    <source>
        <dbReference type="EMBL" id="CAB3225539.1"/>
    </source>
</evidence>
<dbReference type="EMBL" id="CADEBC010000512">
    <property type="protein sequence ID" value="CAB3242236.1"/>
    <property type="molecule type" value="Genomic_DNA"/>
</dbReference>
<sequence>MSVFDGEIEFKSVTMVDFDRKIKPKSPRRKAIDDDCLIVGFSRDALRAREQPRKYPDKLCPLTHEYYKDAVKRFAEDHPKLTEMYMSKEIDPKPIENDIQDLKRTEYLVEYCSRELPFMSVNLARRARALQTLRLPDDVEIPDTTHRANHRAPKPEKYEEHPSTMSMKPKFDNKLTTELRRILRVRTGDTSYNTAHGLLGKVILEKHPFGKPRKEPKFGRWLNPYTYTYRID</sequence>
<evidence type="ECO:0000313" key="4">
    <source>
        <dbReference type="Proteomes" id="UP000494106"/>
    </source>
</evidence>
<evidence type="ECO:0000256" key="1">
    <source>
        <dbReference type="SAM" id="MobiDB-lite"/>
    </source>
</evidence>